<evidence type="ECO:0000313" key="13">
    <source>
        <dbReference type="EMBL" id="KXA12554.1"/>
    </source>
</evidence>
<dbReference type="InterPro" id="IPR013826">
    <property type="entry name" value="Topo_IA_cen_sub3"/>
</dbReference>
<dbReference type="PROSITE" id="PS50880">
    <property type="entry name" value="TOPRIM"/>
    <property type="match status" value="1"/>
</dbReference>
<dbReference type="InterPro" id="IPR013824">
    <property type="entry name" value="Topo_IA_cen_sub1"/>
</dbReference>
<keyword evidence="4" id="KW-0863">Zinc-finger</keyword>
<dbReference type="InterPro" id="IPR003601">
    <property type="entry name" value="Topo_IA_2"/>
</dbReference>
<feature type="site" description="Interaction with DNA" evidence="10">
    <location>
        <position position="489"/>
    </location>
</feature>
<dbReference type="GO" id="GO:0003917">
    <property type="term" value="F:DNA topoisomerase type I (single strand cut, ATP-independent) activity"/>
    <property type="evidence" value="ECO:0007669"/>
    <property type="project" value="UniProtKB-UniRule"/>
</dbReference>
<dbReference type="Pfam" id="PF01396">
    <property type="entry name" value="Zn_ribbon_Top1"/>
    <property type="match status" value="1"/>
</dbReference>
<feature type="domain" description="Topo IA-type catalytic" evidence="12">
    <location>
        <begin position="136"/>
        <end position="557"/>
    </location>
</feature>
<dbReference type="Gene3D" id="2.70.20.10">
    <property type="entry name" value="Topoisomerase I, domain 3"/>
    <property type="match status" value="1"/>
</dbReference>
<keyword evidence="6" id="KW-0460">Magnesium</keyword>
<dbReference type="AlphaFoldDB" id="A0A133N8D4"/>
<dbReference type="InterPro" id="IPR028612">
    <property type="entry name" value="Topoisom_1_IA"/>
</dbReference>
<accession>A0A133N8D4</accession>
<evidence type="ECO:0000256" key="3">
    <source>
        <dbReference type="ARBA" id="ARBA00022723"/>
    </source>
</evidence>
<feature type="site" description="Interaction with DNA" evidence="10">
    <location>
        <position position="147"/>
    </location>
</feature>
<proteinExistence type="inferred from homology"/>
<dbReference type="PANTHER" id="PTHR42785:SF1">
    <property type="entry name" value="DNA TOPOISOMERASE"/>
    <property type="match status" value="1"/>
</dbReference>
<keyword evidence="7 10" id="KW-0799">Topoisomerase</keyword>
<evidence type="ECO:0000259" key="11">
    <source>
        <dbReference type="PROSITE" id="PS50880"/>
    </source>
</evidence>
<dbReference type="InterPro" id="IPR023405">
    <property type="entry name" value="Topo_IA_core_domain"/>
</dbReference>
<dbReference type="InterPro" id="IPR000380">
    <property type="entry name" value="Topo_IA"/>
</dbReference>
<dbReference type="InterPro" id="IPR006171">
    <property type="entry name" value="TOPRIM_dom"/>
</dbReference>
<dbReference type="InterPro" id="IPR013497">
    <property type="entry name" value="Topo_IA_cen"/>
</dbReference>
<dbReference type="Pfam" id="PF01751">
    <property type="entry name" value="Toprim"/>
    <property type="match status" value="1"/>
</dbReference>
<feature type="site" description="Interaction with DNA" evidence="10">
    <location>
        <position position="40"/>
    </location>
</feature>
<evidence type="ECO:0000259" key="12">
    <source>
        <dbReference type="PROSITE" id="PS52039"/>
    </source>
</evidence>
<feature type="site" description="Interaction with DNA" evidence="10">
    <location>
        <position position="303"/>
    </location>
</feature>
<dbReference type="CDD" id="cd03363">
    <property type="entry name" value="TOPRIM_TopoIA_TopoI"/>
    <property type="match status" value="1"/>
</dbReference>
<dbReference type="Gene3D" id="3.30.65.10">
    <property type="entry name" value="Bacterial Topoisomerase I, domain 1"/>
    <property type="match status" value="1"/>
</dbReference>
<name>A0A133N8D4_9FUSO</name>
<dbReference type="EC" id="5.6.2.1" evidence="10"/>
<dbReference type="Pfam" id="PF01131">
    <property type="entry name" value="Topoisom_bac"/>
    <property type="match status" value="1"/>
</dbReference>
<comment type="similarity">
    <text evidence="2 10">Belongs to the type IA topoisomerase family.</text>
</comment>
<comment type="caution">
    <text evidence="13">The sequence shown here is derived from an EMBL/GenBank/DDBJ whole genome shotgun (WGS) entry which is preliminary data.</text>
</comment>
<comment type="catalytic activity">
    <reaction evidence="1 10">
        <text>ATP-independent breakage of single-stranded DNA, followed by passage and rejoining.</text>
        <dbReference type="EC" id="5.6.2.1"/>
    </reaction>
</comment>
<evidence type="ECO:0000256" key="2">
    <source>
        <dbReference type="ARBA" id="ARBA00009446"/>
    </source>
</evidence>
<dbReference type="GO" id="GO:0003677">
    <property type="term" value="F:DNA binding"/>
    <property type="evidence" value="ECO:0007669"/>
    <property type="project" value="UniProtKB-KW"/>
</dbReference>
<dbReference type="PANTHER" id="PTHR42785">
    <property type="entry name" value="DNA TOPOISOMERASE, TYPE IA, CORE"/>
    <property type="match status" value="1"/>
</dbReference>
<dbReference type="HAMAP" id="MF_00952">
    <property type="entry name" value="Topoisom_1_prok"/>
    <property type="match status" value="1"/>
</dbReference>
<evidence type="ECO:0000256" key="6">
    <source>
        <dbReference type="ARBA" id="ARBA00022842"/>
    </source>
</evidence>
<protein>
    <recommendedName>
        <fullName evidence="10">DNA topoisomerase 1</fullName>
        <ecNumber evidence="10">5.6.2.1</ecNumber>
    </recommendedName>
    <alternativeName>
        <fullName evidence="10">DNA topoisomerase I</fullName>
    </alternativeName>
</protein>
<keyword evidence="5" id="KW-0862">Zinc</keyword>
<feature type="active site" description="O-(5'-phospho-DNA)-tyrosine intermediate" evidence="10">
    <location>
        <position position="301"/>
    </location>
</feature>
<comment type="subunit">
    <text evidence="10">Monomer.</text>
</comment>
<keyword evidence="9 10" id="KW-0413">Isomerase</keyword>
<dbReference type="InterPro" id="IPR005733">
    <property type="entry name" value="TopoI_bac-type"/>
</dbReference>
<dbReference type="Proteomes" id="UP000070617">
    <property type="component" value="Unassembled WGS sequence"/>
</dbReference>
<dbReference type="InterPro" id="IPR003602">
    <property type="entry name" value="Topo_IA_DNA-bd_dom"/>
</dbReference>
<dbReference type="GO" id="GO:0008270">
    <property type="term" value="F:zinc ion binding"/>
    <property type="evidence" value="ECO:0007669"/>
    <property type="project" value="UniProtKB-KW"/>
</dbReference>
<dbReference type="SMART" id="SM00437">
    <property type="entry name" value="TOP1Ac"/>
    <property type="match status" value="1"/>
</dbReference>
<dbReference type="InterPro" id="IPR023406">
    <property type="entry name" value="Topo_IA_AS"/>
</dbReference>
<evidence type="ECO:0000313" key="14">
    <source>
        <dbReference type="Proteomes" id="UP000070617"/>
    </source>
</evidence>
<keyword evidence="3" id="KW-0479">Metal-binding</keyword>
<evidence type="ECO:0000256" key="8">
    <source>
        <dbReference type="ARBA" id="ARBA00023125"/>
    </source>
</evidence>
<dbReference type="SMART" id="SM00436">
    <property type="entry name" value="TOP1Bc"/>
    <property type="match status" value="1"/>
</dbReference>
<feature type="site" description="Interaction with DNA" evidence="10">
    <location>
        <position position="162"/>
    </location>
</feature>
<dbReference type="CDD" id="cd00186">
    <property type="entry name" value="TOP1Ac"/>
    <property type="match status" value="1"/>
</dbReference>
<dbReference type="PATRIC" id="fig|134605.3.peg.1723"/>
<evidence type="ECO:0000256" key="1">
    <source>
        <dbReference type="ARBA" id="ARBA00000213"/>
    </source>
</evidence>
<organism evidence="13 14">
    <name type="scientific">Fusobacterium equinum</name>
    <dbReference type="NCBI Taxonomy" id="134605"/>
    <lineage>
        <taxon>Bacteria</taxon>
        <taxon>Fusobacteriati</taxon>
        <taxon>Fusobacteriota</taxon>
        <taxon>Fusobacteriia</taxon>
        <taxon>Fusobacteriales</taxon>
        <taxon>Fusobacteriaceae</taxon>
        <taxon>Fusobacterium</taxon>
    </lineage>
</organism>
<dbReference type="PROSITE" id="PS00396">
    <property type="entry name" value="TOPO_IA_1"/>
    <property type="match status" value="1"/>
</dbReference>
<dbReference type="NCBIfam" id="TIGR01051">
    <property type="entry name" value="topA_bact"/>
    <property type="match status" value="1"/>
</dbReference>
<evidence type="ECO:0000256" key="9">
    <source>
        <dbReference type="ARBA" id="ARBA00023235"/>
    </source>
</evidence>
<evidence type="ECO:0000256" key="5">
    <source>
        <dbReference type="ARBA" id="ARBA00022833"/>
    </source>
</evidence>
<dbReference type="PROSITE" id="PS52039">
    <property type="entry name" value="TOPO_IA_2"/>
    <property type="match status" value="1"/>
</dbReference>
<dbReference type="SMART" id="SM00493">
    <property type="entry name" value="TOPRIM"/>
    <property type="match status" value="1"/>
</dbReference>
<evidence type="ECO:0000256" key="7">
    <source>
        <dbReference type="ARBA" id="ARBA00023029"/>
    </source>
</evidence>
<gene>
    <name evidence="10" type="primary">topA</name>
    <name evidence="13" type="ORF">HMPREF3206_01742</name>
</gene>
<dbReference type="SUPFAM" id="SSF57783">
    <property type="entry name" value="Zinc beta-ribbon"/>
    <property type="match status" value="1"/>
</dbReference>
<sequence>MRCRIVMANKNLVIVESPAKAKTIEKILGKNYEVIASFGHICDLPKTKMGVDVDNDFKTSYSTIKGKGDVVKKLKMQAKNANKVYLASDPDREGEAIAWHIANALKLNKEEKNRIEFHEITDRAIREAVKNPKVIDENKVNAQQARRVLDRLVGYEISPFLWKLISPNTSAGRVQSVALKLICDLEDKIQKFIPEKYWDIKGQFDERWLWPLYKIDGKKVDKIKDYEIVKRVQTLQKQKFQVLEAKISKKSKRPPLALKTSTLQQLASSYLGFSASRTMSLAQKLYEGIDINGSHKGLITYMRTDSTRISQEAKEMAKSYVIETFGKEYVSDVKEKKESKQKIQDAHEAIRPTDVYLTPEILEKVLDKDQAKLYKLIWERFLISELASMKYEQFEIVCAQEEVQFRGSMNKILFDGYYKIFKEEEELNLADFPKIEAGDLLELSKLEMKEDMTKPPARLTESSLVKMLETEGIGRPSTYASIIETLKKREYIVMEKRSFIPTEIGYEVKAQLEKYFSKIMNVKFTAELENELDGVEEGTENWISLLHRFYDGLKEEMEACREAVQAESEKTILSDVLCANGKDYMIAKTGRFGRYLASPVENDDTKISLKNINISMEQWKQGKIFVKDALEESLKKKAGHRTDVKTESGAYYLLKEGRFGSYLESENFKEDSLREALPAEIRKDLKAGKIEILDGVYQFAQRIRAIKEEEEALIQEAGVCEKCGKPFKVNRGRWGKFLSCTGYPDCKNIRKIEKK</sequence>
<dbReference type="Gene3D" id="3.40.50.140">
    <property type="match status" value="1"/>
</dbReference>
<evidence type="ECO:0000256" key="4">
    <source>
        <dbReference type="ARBA" id="ARBA00022771"/>
    </source>
</evidence>
<dbReference type="GO" id="GO:0005694">
    <property type="term" value="C:chromosome"/>
    <property type="evidence" value="ECO:0007669"/>
    <property type="project" value="InterPro"/>
</dbReference>
<feature type="site" description="Interaction with DNA" evidence="10">
    <location>
        <position position="146"/>
    </location>
</feature>
<dbReference type="EMBL" id="LRPX01000098">
    <property type="protein sequence ID" value="KXA12554.1"/>
    <property type="molecule type" value="Genomic_DNA"/>
</dbReference>
<dbReference type="Gene3D" id="1.10.460.10">
    <property type="entry name" value="Topoisomerase I, domain 2"/>
    <property type="match status" value="1"/>
</dbReference>
<dbReference type="InterPro" id="IPR013825">
    <property type="entry name" value="Topo_IA_cen_sub2"/>
</dbReference>
<dbReference type="SUPFAM" id="SSF56712">
    <property type="entry name" value="Prokaryotic type I DNA topoisomerase"/>
    <property type="match status" value="1"/>
</dbReference>
<reference evidence="14" key="1">
    <citation type="submission" date="2016-01" db="EMBL/GenBank/DDBJ databases">
        <authorList>
            <person name="Mitreva M."/>
            <person name="Pepin K.H."/>
            <person name="Mihindukulasuriya K.A."/>
            <person name="Fulton R."/>
            <person name="Fronick C."/>
            <person name="O'Laughlin M."/>
            <person name="Miner T."/>
            <person name="Herter B."/>
            <person name="Rosa B.A."/>
            <person name="Cordes M."/>
            <person name="Tomlinson C."/>
            <person name="Wollam A."/>
            <person name="Palsikar V.B."/>
            <person name="Mardis E.R."/>
            <person name="Wilson R.K."/>
        </authorList>
    </citation>
    <scope>NUCLEOTIDE SEQUENCE [LARGE SCALE GENOMIC DNA]</scope>
    <source>
        <strain evidence="14">CMW8396</strain>
    </source>
</reference>
<feature type="domain" description="Toprim" evidence="11">
    <location>
        <begin position="10"/>
        <end position="120"/>
    </location>
</feature>
<feature type="site" description="Interaction with DNA" evidence="10">
    <location>
        <position position="150"/>
    </location>
</feature>
<dbReference type="InterPro" id="IPR034149">
    <property type="entry name" value="TOPRIM_TopoI"/>
</dbReference>
<dbReference type="InterPro" id="IPR013498">
    <property type="entry name" value="Topo_IA_Znf"/>
</dbReference>
<keyword evidence="8 10" id="KW-0238">DNA-binding</keyword>
<dbReference type="PRINTS" id="PR00417">
    <property type="entry name" value="PRTPISMRASEI"/>
</dbReference>
<dbReference type="Gene3D" id="1.10.290.10">
    <property type="entry name" value="Topoisomerase I, domain 4"/>
    <property type="match status" value="1"/>
</dbReference>
<dbReference type="GO" id="GO:0006265">
    <property type="term" value="P:DNA topological change"/>
    <property type="evidence" value="ECO:0007669"/>
    <property type="project" value="UniProtKB-UniRule"/>
</dbReference>
<keyword evidence="14" id="KW-1185">Reference proteome</keyword>
<evidence type="ECO:0000256" key="10">
    <source>
        <dbReference type="HAMAP-Rule" id="MF_00952"/>
    </source>
</evidence>
<feature type="region of interest" description="Interaction with DNA" evidence="10">
    <location>
        <begin position="170"/>
        <end position="175"/>
    </location>
</feature>
<dbReference type="STRING" id="134605.HMPREF3206_01742"/>
<comment type="function">
    <text evidence="10">Releases the supercoiling and torsional tension of DNA, which is introduced during the DNA replication and transcription, by transiently cleaving and rejoining one strand of the DNA duplex. Introduces a single-strand break via transesterification at a target site in duplex DNA. The scissile phosphodiester is attacked by the catalytic tyrosine of the enzyme, resulting in the formation of a DNA-(5'-phosphotyrosyl)-enzyme intermediate and the expulsion of a 3'-OH DNA strand. The free DNA strand then undergoes passage around the unbroken strand, thus removing DNA supercoils. Finally, in the religation step, the DNA 3'-OH attacks the covalent intermediate to expel the active-site tyrosine and restore the DNA phosphodiester backbone.</text>
</comment>
<feature type="site" description="Interaction with DNA" evidence="10">
    <location>
        <position position="155"/>
    </location>
</feature>